<evidence type="ECO:0000256" key="1">
    <source>
        <dbReference type="SAM" id="Phobius"/>
    </source>
</evidence>
<organism evidence="2 3">
    <name type="scientific">Dactylosporangium cerinum</name>
    <dbReference type="NCBI Taxonomy" id="1434730"/>
    <lineage>
        <taxon>Bacteria</taxon>
        <taxon>Bacillati</taxon>
        <taxon>Actinomycetota</taxon>
        <taxon>Actinomycetes</taxon>
        <taxon>Micromonosporales</taxon>
        <taxon>Micromonosporaceae</taxon>
        <taxon>Dactylosporangium</taxon>
    </lineage>
</organism>
<evidence type="ECO:0000313" key="3">
    <source>
        <dbReference type="Proteomes" id="UP001595912"/>
    </source>
</evidence>
<evidence type="ECO:0000313" key="2">
    <source>
        <dbReference type="EMBL" id="MFC5007375.1"/>
    </source>
</evidence>
<dbReference type="RefSeq" id="WP_380128020.1">
    <property type="nucleotide sequence ID" value="NZ_JBHSIU010000122.1"/>
</dbReference>
<protein>
    <submittedName>
        <fullName evidence="2">Uncharacterized protein</fullName>
    </submittedName>
</protein>
<proteinExistence type="predicted"/>
<dbReference type="EMBL" id="JBHSIU010000122">
    <property type="protein sequence ID" value="MFC5007375.1"/>
    <property type="molecule type" value="Genomic_DNA"/>
</dbReference>
<keyword evidence="1" id="KW-0472">Membrane</keyword>
<accession>A0ABV9WIB8</accession>
<keyword evidence="1" id="KW-0812">Transmembrane</keyword>
<reference evidence="3" key="1">
    <citation type="journal article" date="2019" name="Int. J. Syst. Evol. Microbiol.">
        <title>The Global Catalogue of Microorganisms (GCM) 10K type strain sequencing project: providing services to taxonomists for standard genome sequencing and annotation.</title>
        <authorList>
            <consortium name="The Broad Institute Genomics Platform"/>
            <consortium name="The Broad Institute Genome Sequencing Center for Infectious Disease"/>
            <person name="Wu L."/>
            <person name="Ma J."/>
        </authorList>
    </citation>
    <scope>NUCLEOTIDE SEQUENCE [LARGE SCALE GENOMIC DNA]</scope>
    <source>
        <strain evidence="3">CGMCC 4.7152</strain>
    </source>
</reference>
<sequence length="50" mass="5175">MSKGSGWDQRLIGGAAILIAVAALLIARWVDVGDVRRAAVKGAAARREGT</sequence>
<keyword evidence="3" id="KW-1185">Reference proteome</keyword>
<gene>
    <name evidence="2" type="ORF">ACFPIJ_57390</name>
</gene>
<name>A0ABV9WIB8_9ACTN</name>
<dbReference type="Proteomes" id="UP001595912">
    <property type="component" value="Unassembled WGS sequence"/>
</dbReference>
<feature type="transmembrane region" description="Helical" evidence="1">
    <location>
        <begin position="12"/>
        <end position="30"/>
    </location>
</feature>
<comment type="caution">
    <text evidence="2">The sequence shown here is derived from an EMBL/GenBank/DDBJ whole genome shotgun (WGS) entry which is preliminary data.</text>
</comment>
<keyword evidence="1" id="KW-1133">Transmembrane helix</keyword>